<comment type="function">
    <text evidence="6">Stores iron in a soluble, non-toxic, readily available form. Important for iron homeostasis. Iron is taken up in the ferrous form and deposited as ferric hydroxides after oxidation.</text>
</comment>
<feature type="binding site" evidence="5">
    <location>
        <position position="107"/>
    </location>
    <ligand>
        <name>Fe cation</name>
        <dbReference type="ChEBI" id="CHEBI:24875"/>
        <label>1</label>
    </ligand>
</feature>
<dbReference type="SUPFAM" id="SSF47240">
    <property type="entry name" value="Ferritin-like"/>
    <property type="match status" value="1"/>
</dbReference>
<dbReference type="AlphaFoldDB" id="A0A8C0WMW6"/>
<protein>
    <recommendedName>
        <fullName evidence="6">Ferritin</fullName>
    </recommendedName>
</protein>
<evidence type="ECO:0000256" key="1">
    <source>
        <dbReference type="ARBA" id="ARBA00007513"/>
    </source>
</evidence>
<dbReference type="InterPro" id="IPR009040">
    <property type="entry name" value="Ferritin-like_diiron"/>
</dbReference>
<feature type="domain" description="Ferritin-like diiron" evidence="7">
    <location>
        <begin position="12"/>
        <end position="159"/>
    </location>
</feature>
<dbReference type="PANTHER" id="PTHR11431:SF97">
    <property type="entry name" value="FERRITIN HEAVY POLYPEPTIDE-LIKE 17-RELATED"/>
    <property type="match status" value="1"/>
</dbReference>
<dbReference type="FunFam" id="1.20.1260.10:FF:000016">
    <property type="entry name" value="Ferritin heavy chain"/>
    <property type="match status" value="1"/>
</dbReference>
<dbReference type="InterPro" id="IPR009078">
    <property type="entry name" value="Ferritin-like_SF"/>
</dbReference>
<dbReference type="GO" id="GO:0008199">
    <property type="term" value="F:ferric iron binding"/>
    <property type="evidence" value="ECO:0007669"/>
    <property type="project" value="InterPro"/>
</dbReference>
<dbReference type="CDD" id="cd01056">
    <property type="entry name" value="Euk_Ferritin"/>
    <property type="match status" value="1"/>
</dbReference>
<dbReference type="Ensembl" id="ENSCCNT00000018143.1">
    <property type="protein sequence ID" value="ENSCCNP00000013837.1"/>
    <property type="gene ID" value="ENSCCNG00000014336.1"/>
</dbReference>
<dbReference type="Gene3D" id="1.20.1260.10">
    <property type="match status" value="1"/>
</dbReference>
<organism evidence="8">
    <name type="scientific">Castor canadensis</name>
    <name type="common">American beaver</name>
    <dbReference type="NCBI Taxonomy" id="51338"/>
    <lineage>
        <taxon>Eukaryota</taxon>
        <taxon>Metazoa</taxon>
        <taxon>Chordata</taxon>
        <taxon>Craniata</taxon>
        <taxon>Vertebrata</taxon>
        <taxon>Euteleostomi</taxon>
        <taxon>Mammalia</taxon>
        <taxon>Eutheria</taxon>
        <taxon>Euarchontoglires</taxon>
        <taxon>Glires</taxon>
        <taxon>Rodentia</taxon>
        <taxon>Castorimorpha</taxon>
        <taxon>Castoridae</taxon>
        <taxon>Castor</taxon>
    </lineage>
</organism>
<evidence type="ECO:0000256" key="2">
    <source>
        <dbReference type="ARBA" id="ARBA00022434"/>
    </source>
</evidence>
<evidence type="ECO:0000256" key="5">
    <source>
        <dbReference type="PIRSR" id="PIRSR601519-1"/>
    </source>
</evidence>
<evidence type="ECO:0000256" key="4">
    <source>
        <dbReference type="ARBA" id="ARBA00023004"/>
    </source>
</evidence>
<feature type="binding site" evidence="5">
    <location>
        <position position="141"/>
    </location>
    <ligand>
        <name>Fe cation</name>
        <dbReference type="ChEBI" id="CHEBI:24875"/>
        <label>1</label>
    </ligand>
</feature>
<dbReference type="InterPro" id="IPR012347">
    <property type="entry name" value="Ferritin-like"/>
</dbReference>
<evidence type="ECO:0000256" key="3">
    <source>
        <dbReference type="ARBA" id="ARBA00022723"/>
    </source>
</evidence>
<evidence type="ECO:0000256" key="6">
    <source>
        <dbReference type="RuleBase" id="RU361145"/>
    </source>
</evidence>
<reference evidence="8" key="1">
    <citation type="submission" date="2023-09" db="UniProtKB">
        <authorList>
            <consortium name="Ensembl"/>
        </authorList>
    </citation>
    <scope>IDENTIFICATION</scope>
</reference>
<dbReference type="PANTHER" id="PTHR11431">
    <property type="entry name" value="FERRITIN"/>
    <property type="match status" value="1"/>
</dbReference>
<dbReference type="PROSITE" id="PS50905">
    <property type="entry name" value="FERRITIN_LIKE"/>
    <property type="match status" value="1"/>
</dbReference>
<proteinExistence type="inferred from homology"/>
<comment type="similarity">
    <text evidence="1 6">Belongs to the ferritin family.</text>
</comment>
<accession>A0A8C0WMW6</accession>
<dbReference type="GO" id="GO:0006879">
    <property type="term" value="P:intracellular iron ion homeostasis"/>
    <property type="evidence" value="ECO:0007669"/>
    <property type="project" value="UniProtKB-KW"/>
</dbReference>
<dbReference type="Pfam" id="PF00210">
    <property type="entry name" value="Ferritin"/>
    <property type="match status" value="1"/>
</dbReference>
<keyword evidence="3 5" id="KW-0479">Metal-binding</keyword>
<keyword evidence="4 5" id="KW-0408">Iron</keyword>
<dbReference type="GO" id="GO:0005737">
    <property type="term" value="C:cytoplasm"/>
    <property type="evidence" value="ECO:0007669"/>
    <property type="project" value="TreeGrafter"/>
</dbReference>
<dbReference type="GO" id="GO:0004322">
    <property type="term" value="F:ferroxidase activity"/>
    <property type="evidence" value="ECO:0007669"/>
    <property type="project" value="UniProtKB-ARBA"/>
</dbReference>
<keyword evidence="2 6" id="KW-0409">Iron storage</keyword>
<dbReference type="Ensembl" id="ENSCCNT00000000746.1">
    <property type="protein sequence ID" value="ENSCCNP00000000583.1"/>
    <property type="gene ID" value="ENSCCNG00000000651.1"/>
</dbReference>
<dbReference type="InterPro" id="IPR001519">
    <property type="entry name" value="Ferritin"/>
</dbReference>
<evidence type="ECO:0000259" key="7">
    <source>
        <dbReference type="PROSITE" id="PS50905"/>
    </source>
</evidence>
<name>A0A8C0WMW6_CASCN</name>
<dbReference type="InterPro" id="IPR008331">
    <property type="entry name" value="Ferritin_DPS_dom"/>
</dbReference>
<dbReference type="GO" id="GO:0006826">
    <property type="term" value="P:iron ion transport"/>
    <property type="evidence" value="ECO:0007669"/>
    <property type="project" value="InterPro"/>
</dbReference>
<evidence type="ECO:0000313" key="8">
    <source>
        <dbReference type="Ensembl" id="ENSCCNP00000013837.1"/>
    </source>
</evidence>
<sequence>MLPVMATVPQQVRQNYYCKASFNTQIQLQLYASYIYLSMAFYCDHDDVALENLARFFLCQSHEWMEHSEKLLSNQRGGRICLRDVAKPDCDDWLSGLQAMECAFHLEMTITKSILELHQLATDKGNPHLRHFLQRHYLRQQVETLGELTGYLTDLRKVGAPEDGLTEYLCDRLTLGDNDKD</sequence>
<dbReference type="GO" id="GO:0008198">
    <property type="term" value="F:ferrous iron binding"/>
    <property type="evidence" value="ECO:0007669"/>
    <property type="project" value="TreeGrafter"/>
</dbReference>
<feature type="binding site" evidence="5">
    <location>
        <position position="67"/>
    </location>
    <ligand>
        <name>Fe cation</name>
        <dbReference type="ChEBI" id="CHEBI:24875"/>
        <label>1</label>
    </ligand>
</feature>